<evidence type="ECO:0000256" key="1">
    <source>
        <dbReference type="SAM" id="SignalP"/>
    </source>
</evidence>
<comment type="caution">
    <text evidence="2">The sequence shown here is derived from an EMBL/GenBank/DDBJ whole genome shotgun (WGS) entry which is preliminary data.</text>
</comment>
<reference evidence="2 3" key="1">
    <citation type="submission" date="2021-05" db="EMBL/GenBank/DDBJ databases">
        <title>Croceibacterium sp. LX-88 genome sequence.</title>
        <authorList>
            <person name="Luo X."/>
        </authorList>
    </citation>
    <scope>NUCLEOTIDE SEQUENCE [LARGE SCALE GENOMIC DNA]</scope>
    <source>
        <strain evidence="2 3">LX-88</strain>
    </source>
</reference>
<dbReference type="EMBL" id="JAHFVK010000001">
    <property type="protein sequence ID" value="MBT2134301.1"/>
    <property type="molecule type" value="Genomic_DNA"/>
</dbReference>
<proteinExistence type="predicted"/>
<evidence type="ECO:0008006" key="4">
    <source>
        <dbReference type="Google" id="ProtNLM"/>
    </source>
</evidence>
<keyword evidence="1" id="KW-0732">Signal</keyword>
<evidence type="ECO:0000313" key="3">
    <source>
        <dbReference type="Proteomes" id="UP000811255"/>
    </source>
</evidence>
<gene>
    <name evidence="2" type="ORF">KK137_08155</name>
</gene>
<sequence length="209" mass="22381">MRLRLAPTLLLPILLCHSESALAESKWAPQDTCSEVEGARSFLDSLKTAVETRDTDAVIALATDDILLDFGGGAGGTELRSRLDDGLWGELDKLLALGCVVNPGGDLTLPWIFEQDLGDADPFSTMLVVARDEPVRAEPSASARVIATISWDLVEVASLDSEQPFQAVTLADGREGYVATGRLRSIVDYRLIASRVGGQWKIAALVTGD</sequence>
<keyword evidence="3" id="KW-1185">Reference proteome</keyword>
<evidence type="ECO:0000313" key="2">
    <source>
        <dbReference type="EMBL" id="MBT2134301.1"/>
    </source>
</evidence>
<dbReference type="RefSeq" id="WP_214535631.1">
    <property type="nucleotide sequence ID" value="NZ_JAHFVK010000001.1"/>
</dbReference>
<dbReference type="Proteomes" id="UP000811255">
    <property type="component" value="Unassembled WGS sequence"/>
</dbReference>
<name>A0ABS5W3G6_9SPHN</name>
<protein>
    <recommendedName>
        <fullName evidence="4">SH3 domain-containing protein</fullName>
    </recommendedName>
</protein>
<accession>A0ABS5W3G6</accession>
<feature type="chain" id="PRO_5045364327" description="SH3 domain-containing protein" evidence="1">
    <location>
        <begin position="24"/>
        <end position="209"/>
    </location>
</feature>
<dbReference type="Gene3D" id="2.30.30.40">
    <property type="entry name" value="SH3 Domains"/>
    <property type="match status" value="1"/>
</dbReference>
<organism evidence="2 3">
    <name type="scientific">Croceibacterium selenioxidans</name>
    <dbReference type="NCBI Taxonomy" id="2838833"/>
    <lineage>
        <taxon>Bacteria</taxon>
        <taxon>Pseudomonadati</taxon>
        <taxon>Pseudomonadota</taxon>
        <taxon>Alphaproteobacteria</taxon>
        <taxon>Sphingomonadales</taxon>
        <taxon>Erythrobacteraceae</taxon>
        <taxon>Croceibacterium</taxon>
    </lineage>
</organism>
<feature type="signal peptide" evidence="1">
    <location>
        <begin position="1"/>
        <end position="23"/>
    </location>
</feature>